<accession>A0A1W6KA24</accession>
<evidence type="ECO:0000256" key="2">
    <source>
        <dbReference type="ARBA" id="ARBA00023015"/>
    </source>
</evidence>
<dbReference type="AlphaFoldDB" id="A0A1W6KA24"/>
<dbReference type="InterPro" id="IPR036390">
    <property type="entry name" value="WH_DNA-bd_sf"/>
</dbReference>
<evidence type="ECO:0000313" key="6">
    <source>
        <dbReference type="EMBL" id="ARM84267.1"/>
    </source>
</evidence>
<proteinExistence type="inferred from homology"/>
<dbReference type="RefSeq" id="WP_085680654.1">
    <property type="nucleotide sequence ID" value="NZ_CP020931.1"/>
</dbReference>
<dbReference type="InterPro" id="IPR000847">
    <property type="entry name" value="LysR_HTH_N"/>
</dbReference>
<organism evidence="6 7">
    <name type="scientific">Marinobacter salarius</name>
    <dbReference type="NCBI Taxonomy" id="1420917"/>
    <lineage>
        <taxon>Bacteria</taxon>
        <taxon>Pseudomonadati</taxon>
        <taxon>Pseudomonadota</taxon>
        <taxon>Gammaproteobacteria</taxon>
        <taxon>Pseudomonadales</taxon>
        <taxon>Marinobacteraceae</taxon>
        <taxon>Marinobacter</taxon>
    </lineage>
</organism>
<dbReference type="Gene3D" id="3.40.190.290">
    <property type="match status" value="1"/>
</dbReference>
<reference evidence="6 7" key="1">
    <citation type="submission" date="2017-04" db="EMBL/GenBank/DDBJ databases">
        <title>Genome Sequence of Marinobacter salarius strain SMR5 Isolated from a culture of the Diatom Skeletonema marinoi.</title>
        <authorList>
            <person name="Topel M."/>
            <person name="Pinder M.I.M."/>
            <person name="Johansson O.N."/>
            <person name="Kourtchenko O."/>
            <person name="Godhe A."/>
            <person name="Clarke A.K."/>
        </authorList>
    </citation>
    <scope>NUCLEOTIDE SEQUENCE [LARGE SCALE GENOMIC DNA]</scope>
    <source>
        <strain evidence="6 7">SMR5</strain>
    </source>
</reference>
<evidence type="ECO:0000256" key="4">
    <source>
        <dbReference type="ARBA" id="ARBA00023163"/>
    </source>
</evidence>
<dbReference type="CDD" id="cd05466">
    <property type="entry name" value="PBP2_LTTR_substrate"/>
    <property type="match status" value="1"/>
</dbReference>
<dbReference type="SUPFAM" id="SSF53850">
    <property type="entry name" value="Periplasmic binding protein-like II"/>
    <property type="match status" value="1"/>
</dbReference>
<evidence type="ECO:0000256" key="3">
    <source>
        <dbReference type="ARBA" id="ARBA00023125"/>
    </source>
</evidence>
<comment type="similarity">
    <text evidence="1">Belongs to the LysR transcriptional regulatory family.</text>
</comment>
<name>A0A1W6KA24_9GAMM</name>
<evidence type="ECO:0000313" key="7">
    <source>
        <dbReference type="Proteomes" id="UP000193100"/>
    </source>
</evidence>
<protein>
    <submittedName>
        <fullName evidence="6">HTH-type transcriptional regulator YofA</fullName>
    </submittedName>
</protein>
<keyword evidence="2" id="KW-0805">Transcription regulation</keyword>
<dbReference type="Proteomes" id="UP000193100">
    <property type="component" value="Chromosome"/>
</dbReference>
<keyword evidence="4" id="KW-0804">Transcription</keyword>
<dbReference type="InterPro" id="IPR005119">
    <property type="entry name" value="LysR_subst-bd"/>
</dbReference>
<dbReference type="GO" id="GO:0000976">
    <property type="term" value="F:transcription cis-regulatory region binding"/>
    <property type="evidence" value="ECO:0007669"/>
    <property type="project" value="TreeGrafter"/>
</dbReference>
<dbReference type="GeneID" id="77256140"/>
<dbReference type="InterPro" id="IPR036388">
    <property type="entry name" value="WH-like_DNA-bd_sf"/>
</dbReference>
<dbReference type="SUPFAM" id="SSF46785">
    <property type="entry name" value="Winged helix' DNA-binding domain"/>
    <property type="match status" value="1"/>
</dbReference>
<dbReference type="PANTHER" id="PTHR30126:SF39">
    <property type="entry name" value="HTH-TYPE TRANSCRIPTIONAL REGULATOR CYSL"/>
    <property type="match status" value="1"/>
</dbReference>
<keyword evidence="3" id="KW-0238">DNA-binding</keyword>
<dbReference type="PANTHER" id="PTHR30126">
    <property type="entry name" value="HTH-TYPE TRANSCRIPTIONAL REGULATOR"/>
    <property type="match status" value="1"/>
</dbReference>
<dbReference type="Gene3D" id="1.10.10.10">
    <property type="entry name" value="Winged helix-like DNA-binding domain superfamily/Winged helix DNA-binding domain"/>
    <property type="match status" value="1"/>
</dbReference>
<evidence type="ECO:0000259" key="5">
    <source>
        <dbReference type="PROSITE" id="PS50931"/>
    </source>
</evidence>
<dbReference type="EMBL" id="CP020931">
    <property type="protein sequence ID" value="ARM84267.1"/>
    <property type="molecule type" value="Genomic_DNA"/>
</dbReference>
<dbReference type="Pfam" id="PF03466">
    <property type="entry name" value="LysR_substrate"/>
    <property type="match status" value="1"/>
</dbReference>
<dbReference type="GO" id="GO:0003700">
    <property type="term" value="F:DNA-binding transcription factor activity"/>
    <property type="evidence" value="ECO:0007669"/>
    <property type="project" value="InterPro"/>
</dbReference>
<evidence type="ECO:0000256" key="1">
    <source>
        <dbReference type="ARBA" id="ARBA00009437"/>
    </source>
</evidence>
<dbReference type="Pfam" id="PF00126">
    <property type="entry name" value="HTH_1"/>
    <property type="match status" value="1"/>
</dbReference>
<dbReference type="PROSITE" id="PS50931">
    <property type="entry name" value="HTH_LYSR"/>
    <property type="match status" value="1"/>
</dbReference>
<feature type="domain" description="HTH lysR-type" evidence="5">
    <location>
        <begin position="1"/>
        <end position="60"/>
    </location>
</feature>
<gene>
    <name evidence="6" type="primary">yofA</name>
    <name evidence="6" type="ORF">MARSALSMR5_02194</name>
</gene>
<sequence>MNIQVDKLRSFVLIAEERNLTKAAERRFSTPAAVSAQIRQLEDVTGLKLFERTSQGMLLTEAGQRMLPLAYRVIGDLEEFKSTAKAVASSTRKRLLLGLNALPELLKMDSILKAVSASLPDVSPVIKTSNSLAIQEDVFRRQLDAGFVYGGRDHPELYREELGHIDVTVIAPASSDIEQLPDRLGELASLPWVFPAEHCPYHQMLKKMLGDDNDQIHVVATSDDEYSTLAMVRSGMGLGVLERQLATASAARGDIQIVARDRMKLPIYLVARKDRYESIEELALFFNLVREHWSIRGCNTCLSQEKLDGVLI</sequence>